<keyword evidence="2" id="KW-1185">Reference proteome</keyword>
<evidence type="ECO:0000313" key="1">
    <source>
        <dbReference type="EMBL" id="KAA5831773.1"/>
    </source>
</evidence>
<comment type="caution">
    <text evidence="1">The sequence shown here is derived from an EMBL/GenBank/DDBJ whole genome shotgun (WGS) entry which is preliminary data.</text>
</comment>
<proteinExistence type="predicted"/>
<dbReference type="RefSeq" id="WP_150067917.1">
    <property type="nucleotide sequence ID" value="NZ_JBEPDJ010000001.1"/>
</dbReference>
<evidence type="ECO:0000313" key="2">
    <source>
        <dbReference type="Proteomes" id="UP000323946"/>
    </source>
</evidence>
<protein>
    <submittedName>
        <fullName evidence="1">Uncharacterized protein</fullName>
    </submittedName>
</protein>
<accession>A0A5M7BQX2</accession>
<dbReference type="EMBL" id="VWPH01000008">
    <property type="protein sequence ID" value="KAA5831773.1"/>
    <property type="molecule type" value="Genomic_DNA"/>
</dbReference>
<organism evidence="1 2">
    <name type="scientific">Saccharopolyspora hirsuta</name>
    <dbReference type="NCBI Taxonomy" id="1837"/>
    <lineage>
        <taxon>Bacteria</taxon>
        <taxon>Bacillati</taxon>
        <taxon>Actinomycetota</taxon>
        <taxon>Actinomycetes</taxon>
        <taxon>Pseudonocardiales</taxon>
        <taxon>Pseudonocardiaceae</taxon>
        <taxon>Saccharopolyspora</taxon>
    </lineage>
</organism>
<name>A0A5M7BQX2_SACHI</name>
<dbReference type="OrthoDB" id="3923182at2"/>
<gene>
    <name evidence="1" type="ORF">F1721_18190</name>
</gene>
<dbReference type="Proteomes" id="UP000323946">
    <property type="component" value="Unassembled WGS sequence"/>
</dbReference>
<reference evidence="1 2" key="1">
    <citation type="submission" date="2019-09" db="EMBL/GenBank/DDBJ databases">
        <title>Draft genome sequence of the thermophilic Saccharopolyspora hirsuta VKM Ac-666T.</title>
        <authorList>
            <person name="Lobastova T.G."/>
            <person name="Fokina V."/>
            <person name="Bragin E.Y."/>
            <person name="Shtratnikova V.Y."/>
            <person name="Starodumova I.P."/>
            <person name="Tarlachkov S.V."/>
            <person name="Donova M.V."/>
        </authorList>
    </citation>
    <scope>NUCLEOTIDE SEQUENCE [LARGE SCALE GENOMIC DNA]</scope>
    <source>
        <strain evidence="1 2">VKM Ac-666</strain>
    </source>
</reference>
<dbReference type="AlphaFoldDB" id="A0A5M7BQX2"/>
<sequence length="292" mass="31572">MLEDFGKHNEAFDKAFQEDEGLQKIWKDKGATKMMAEDTSKAVADGKIKVNDEKKKYPSTASGSLSYNGSAFVRQGVLFDALCDLAEKHPKEKAKYEAAAKAVADFSGTVQKDTGNTSETTKPMTATEVYAVVEKHSGKAVSKSLDEWKALYSAEPGTGGTAAVASGEAPAQLAEPVRAALAQARRARALQRARERSERSSTLYRSACTARIEGTRVVVAYGPDGELLIEVELPVFDLEIDDSRWRGAVGEVARERPSRTHFVQSLVRDAVTDRLRRAVLDGSLEPSGGMAG</sequence>